<dbReference type="RefSeq" id="XP_001793092.1">
    <property type="nucleotide sequence ID" value="XM_001793040.1"/>
</dbReference>
<reference evidence="2" key="1">
    <citation type="journal article" date="2007" name="Plant Cell">
        <title>Dothideomycete-plant interactions illuminated by genome sequencing and EST analysis of the wheat pathogen Stagonospora nodorum.</title>
        <authorList>
            <person name="Hane J.K."/>
            <person name="Lowe R.G."/>
            <person name="Solomon P.S."/>
            <person name="Tan K.C."/>
            <person name="Schoch C.L."/>
            <person name="Spatafora J.W."/>
            <person name="Crous P.W."/>
            <person name="Kodira C."/>
            <person name="Birren B.W."/>
            <person name="Galagan J.E."/>
            <person name="Torriani S.F."/>
            <person name="McDonald B.A."/>
            <person name="Oliver R.P."/>
        </authorList>
    </citation>
    <scope>NUCLEOTIDE SEQUENCE [LARGE SCALE GENOMIC DNA]</scope>
    <source>
        <strain evidence="2">SN15 / ATCC MYA-4574 / FGSC 10173</strain>
    </source>
</reference>
<dbReference type="InParanoid" id="Q0V0H8"/>
<sequence length="35" mass="4131">MDEQLRNPTPNEAKFNYTWGMSGMLTTKGKWVVLW</sequence>
<gene>
    <name evidence="1" type="ORF">SNOG_02486</name>
</gene>
<dbReference type="KEGG" id="pno:SNOG_02486"/>
<dbReference type="EMBL" id="CH445327">
    <property type="protein sequence ID" value="EAT90698.1"/>
    <property type="molecule type" value="Genomic_DNA"/>
</dbReference>
<dbReference type="AlphaFoldDB" id="Q0V0H8"/>
<protein>
    <submittedName>
        <fullName evidence="1">Uncharacterized protein</fullName>
    </submittedName>
</protein>
<name>Q0V0H8_PHANO</name>
<proteinExistence type="predicted"/>
<dbReference type="Proteomes" id="UP000001055">
    <property type="component" value="Unassembled WGS sequence"/>
</dbReference>
<organism evidence="1 2">
    <name type="scientific">Phaeosphaeria nodorum (strain SN15 / ATCC MYA-4574 / FGSC 10173)</name>
    <name type="common">Glume blotch fungus</name>
    <name type="synonym">Parastagonospora nodorum</name>
    <dbReference type="NCBI Taxonomy" id="321614"/>
    <lineage>
        <taxon>Eukaryota</taxon>
        <taxon>Fungi</taxon>
        <taxon>Dikarya</taxon>
        <taxon>Ascomycota</taxon>
        <taxon>Pezizomycotina</taxon>
        <taxon>Dothideomycetes</taxon>
        <taxon>Pleosporomycetidae</taxon>
        <taxon>Pleosporales</taxon>
        <taxon>Pleosporineae</taxon>
        <taxon>Phaeosphaeriaceae</taxon>
        <taxon>Parastagonospora</taxon>
    </lineage>
</organism>
<evidence type="ECO:0000313" key="1">
    <source>
        <dbReference type="EMBL" id="EAT90698.1"/>
    </source>
</evidence>
<evidence type="ECO:0000313" key="2">
    <source>
        <dbReference type="Proteomes" id="UP000001055"/>
    </source>
</evidence>
<dbReference type="GeneID" id="5969942"/>
<accession>Q0V0H8</accession>